<keyword evidence="3" id="KW-1185">Reference proteome</keyword>
<accession>A0ABQ2TFX8</accession>
<evidence type="ECO:0000313" key="3">
    <source>
        <dbReference type="Proteomes" id="UP000659767"/>
    </source>
</evidence>
<feature type="transmembrane region" description="Helical" evidence="1">
    <location>
        <begin position="161"/>
        <end position="182"/>
    </location>
</feature>
<sequence>MRSEPDSMSRLRSSEFGVGVVGLCFSVALGFLLVAVQPAGETLPLRQRSLHGLPWSLALGYPAWLHLRCRVVLGKDGLLMHNRLTDIRVPYGLIQRVLTTDGLAVELKDGRILTSPAVSPSLSGRIGGYQAAKQLRRAVQPRLTPADPAPEGSDIERQVQLSWAFFPAMTAVHGFWYLLLLARGA</sequence>
<keyword evidence="1" id="KW-0812">Transmembrane</keyword>
<comment type="caution">
    <text evidence="2">The sequence shown here is derived from an EMBL/GenBank/DDBJ whole genome shotgun (WGS) entry which is preliminary data.</text>
</comment>
<evidence type="ECO:0000256" key="1">
    <source>
        <dbReference type="SAM" id="Phobius"/>
    </source>
</evidence>
<feature type="transmembrane region" description="Helical" evidence="1">
    <location>
        <begin position="16"/>
        <end position="36"/>
    </location>
</feature>
<protein>
    <recommendedName>
        <fullName evidence="4">PH domain-containing protein</fullName>
    </recommendedName>
</protein>
<name>A0ABQ2TFX8_STRBA</name>
<proteinExistence type="predicted"/>
<gene>
    <name evidence="2" type="ORF">GCM10010253_47420</name>
</gene>
<evidence type="ECO:0008006" key="4">
    <source>
        <dbReference type="Google" id="ProtNLM"/>
    </source>
</evidence>
<dbReference type="EMBL" id="BMSZ01000014">
    <property type="protein sequence ID" value="GGS67076.1"/>
    <property type="molecule type" value="Genomic_DNA"/>
</dbReference>
<organism evidence="2 3">
    <name type="scientific">Streptomyces badius</name>
    <dbReference type="NCBI Taxonomy" id="1941"/>
    <lineage>
        <taxon>Bacteria</taxon>
        <taxon>Bacillati</taxon>
        <taxon>Actinomycetota</taxon>
        <taxon>Actinomycetes</taxon>
        <taxon>Kitasatosporales</taxon>
        <taxon>Streptomycetaceae</taxon>
        <taxon>Streptomyces</taxon>
    </lineage>
</organism>
<evidence type="ECO:0000313" key="2">
    <source>
        <dbReference type="EMBL" id="GGS67076.1"/>
    </source>
</evidence>
<keyword evidence="1" id="KW-1133">Transmembrane helix</keyword>
<dbReference type="Proteomes" id="UP000659767">
    <property type="component" value="Unassembled WGS sequence"/>
</dbReference>
<keyword evidence="1" id="KW-0472">Membrane</keyword>
<reference evidence="3" key="1">
    <citation type="journal article" date="2019" name="Int. J. Syst. Evol. Microbiol.">
        <title>The Global Catalogue of Microorganisms (GCM) 10K type strain sequencing project: providing services to taxonomists for standard genome sequencing and annotation.</title>
        <authorList>
            <consortium name="The Broad Institute Genomics Platform"/>
            <consortium name="The Broad Institute Genome Sequencing Center for Infectious Disease"/>
            <person name="Wu L."/>
            <person name="Ma J."/>
        </authorList>
    </citation>
    <scope>NUCLEOTIDE SEQUENCE [LARGE SCALE GENOMIC DNA]</scope>
    <source>
        <strain evidence="3">JCM 4350</strain>
    </source>
</reference>